<dbReference type="PROSITE" id="PS00909">
    <property type="entry name" value="MR_MLE_2"/>
    <property type="match status" value="1"/>
</dbReference>
<dbReference type="InterPro" id="IPR018110">
    <property type="entry name" value="Mandel_Rmase/mucon_lact_enz_CS"/>
</dbReference>
<reference evidence="5" key="2">
    <citation type="submission" date="2020-09" db="EMBL/GenBank/DDBJ databases">
        <authorList>
            <person name="Sun Q."/>
            <person name="Ohkuma M."/>
        </authorList>
    </citation>
    <scope>NUCLEOTIDE SEQUENCE</scope>
    <source>
        <strain evidence="5">JCM 3276</strain>
    </source>
</reference>
<dbReference type="InterPro" id="IPR013341">
    <property type="entry name" value="Mandelate_racemase_N_dom"/>
</dbReference>
<dbReference type="RefSeq" id="WP_189212926.1">
    <property type="nucleotide sequence ID" value="NZ_BMRB01000004.1"/>
</dbReference>
<gene>
    <name evidence="5" type="ORF">GCM10010171_49330</name>
</gene>
<dbReference type="Gene3D" id="3.20.20.120">
    <property type="entry name" value="Enolase-like C-terminal domain"/>
    <property type="match status" value="1"/>
</dbReference>
<dbReference type="SMART" id="SM00922">
    <property type="entry name" value="MR_MLE"/>
    <property type="match status" value="1"/>
</dbReference>
<keyword evidence="3" id="KW-0460">Magnesium</keyword>
<dbReference type="InterPro" id="IPR013342">
    <property type="entry name" value="Mandelate_racemase_C"/>
</dbReference>
<dbReference type="EMBL" id="BMRB01000004">
    <property type="protein sequence ID" value="GGS48223.1"/>
    <property type="molecule type" value="Genomic_DNA"/>
</dbReference>
<evidence type="ECO:0000256" key="3">
    <source>
        <dbReference type="ARBA" id="ARBA00022842"/>
    </source>
</evidence>
<evidence type="ECO:0000313" key="5">
    <source>
        <dbReference type="EMBL" id="GGS48223.1"/>
    </source>
</evidence>
<dbReference type="GO" id="GO:0016836">
    <property type="term" value="F:hydro-lyase activity"/>
    <property type="evidence" value="ECO:0007669"/>
    <property type="project" value="TreeGrafter"/>
</dbReference>
<keyword evidence="2" id="KW-0479">Metal-binding</keyword>
<dbReference type="Gene3D" id="3.30.390.10">
    <property type="entry name" value="Enolase-like, N-terminal domain"/>
    <property type="match status" value="1"/>
</dbReference>
<name>A0A918GMG4_9PSEU</name>
<dbReference type="PROSITE" id="PS00908">
    <property type="entry name" value="MR_MLE_1"/>
    <property type="match status" value="1"/>
</dbReference>
<dbReference type="InterPro" id="IPR029017">
    <property type="entry name" value="Enolase-like_N"/>
</dbReference>
<protein>
    <submittedName>
        <fullName evidence="5">Racemase</fullName>
    </submittedName>
</protein>
<comment type="caution">
    <text evidence="5">The sequence shown here is derived from an EMBL/GenBank/DDBJ whole genome shotgun (WGS) entry which is preliminary data.</text>
</comment>
<dbReference type="InterPro" id="IPR029065">
    <property type="entry name" value="Enolase_C-like"/>
</dbReference>
<dbReference type="InterPro" id="IPR036849">
    <property type="entry name" value="Enolase-like_C_sf"/>
</dbReference>
<feature type="domain" description="Mandelate racemase/muconate lactonizing enzyme C-terminal" evidence="4">
    <location>
        <begin position="136"/>
        <end position="233"/>
    </location>
</feature>
<evidence type="ECO:0000256" key="2">
    <source>
        <dbReference type="ARBA" id="ARBA00022723"/>
    </source>
</evidence>
<dbReference type="Proteomes" id="UP000660680">
    <property type="component" value="Unassembled WGS sequence"/>
</dbReference>
<dbReference type="InterPro" id="IPR046945">
    <property type="entry name" value="RHMD-like"/>
</dbReference>
<evidence type="ECO:0000259" key="4">
    <source>
        <dbReference type="SMART" id="SM00922"/>
    </source>
</evidence>
<dbReference type="AlphaFoldDB" id="A0A918GMG4"/>
<dbReference type="PANTHER" id="PTHR13794">
    <property type="entry name" value="ENOLASE SUPERFAMILY, MANDELATE RACEMASE"/>
    <property type="match status" value="1"/>
</dbReference>
<evidence type="ECO:0000256" key="1">
    <source>
        <dbReference type="ARBA" id="ARBA00001946"/>
    </source>
</evidence>
<dbReference type="GO" id="GO:0000287">
    <property type="term" value="F:magnesium ion binding"/>
    <property type="evidence" value="ECO:0007669"/>
    <property type="project" value="TreeGrafter"/>
</dbReference>
<dbReference type="Pfam" id="PF13378">
    <property type="entry name" value="MR_MLE_C"/>
    <property type="match status" value="1"/>
</dbReference>
<dbReference type="GO" id="GO:0016052">
    <property type="term" value="P:carbohydrate catabolic process"/>
    <property type="evidence" value="ECO:0007669"/>
    <property type="project" value="TreeGrafter"/>
</dbReference>
<accession>A0A918GMG4</accession>
<dbReference type="GO" id="GO:0009063">
    <property type="term" value="P:amino acid catabolic process"/>
    <property type="evidence" value="ECO:0007669"/>
    <property type="project" value="InterPro"/>
</dbReference>
<proteinExistence type="predicted"/>
<dbReference type="CDD" id="cd03316">
    <property type="entry name" value="MR_like"/>
    <property type="match status" value="1"/>
</dbReference>
<dbReference type="SUPFAM" id="SSF51604">
    <property type="entry name" value="Enolase C-terminal domain-like"/>
    <property type="match status" value="1"/>
</dbReference>
<dbReference type="SFLD" id="SFLDS00001">
    <property type="entry name" value="Enolase"/>
    <property type="match status" value="1"/>
</dbReference>
<dbReference type="PANTHER" id="PTHR13794:SF58">
    <property type="entry name" value="MITOCHONDRIAL ENOLASE SUPERFAMILY MEMBER 1"/>
    <property type="match status" value="1"/>
</dbReference>
<dbReference type="SUPFAM" id="SSF54826">
    <property type="entry name" value="Enolase N-terminal domain-like"/>
    <property type="match status" value="1"/>
</dbReference>
<keyword evidence="6" id="KW-1185">Reference proteome</keyword>
<reference evidence="5" key="1">
    <citation type="journal article" date="2014" name="Int. J. Syst. Evol. Microbiol.">
        <title>Complete genome sequence of Corynebacterium casei LMG S-19264T (=DSM 44701T), isolated from a smear-ripened cheese.</title>
        <authorList>
            <consortium name="US DOE Joint Genome Institute (JGI-PGF)"/>
            <person name="Walter F."/>
            <person name="Albersmeier A."/>
            <person name="Kalinowski J."/>
            <person name="Ruckert C."/>
        </authorList>
    </citation>
    <scope>NUCLEOTIDE SEQUENCE</scope>
    <source>
        <strain evidence="5">JCM 3276</strain>
    </source>
</reference>
<sequence length="371" mass="39440">MAELTHRSRRVPLPRPWGPDVTHVHVVATRVTSSAGVGHGFSWTPRAGAGAIAGMLDEFGAALAEPLDPAPVWDRLWADAHEAGGGGVTTMALAGVDIALWDLRGRTEGRSLVDLLGRRHTAVPVYGSGVNLHYPVADLVAQARRMVAAGYAGVKIKVGLPDLASDIARVAAVRSAIGEDVALMIDANQRWDLPTALRAVSALAEFRPYWLEEPLRADDLRAHAELRRRCPFPIALGENLHTAYQFREAILLGACDIIQPNVVRVGGITPFLRIAELARALGVGVAPHLLPDLSGQLALTLPGPVWVEEVEDASFAALDVLSAPSGVEVKEGRLAADTGPGHGLRFHWLDSDTRTPVPSAASSPPLLADHP</sequence>
<organism evidence="5 6">
    <name type="scientific">Actinokineospora fastidiosa</name>
    <dbReference type="NCBI Taxonomy" id="1816"/>
    <lineage>
        <taxon>Bacteria</taxon>
        <taxon>Bacillati</taxon>
        <taxon>Actinomycetota</taxon>
        <taxon>Actinomycetes</taxon>
        <taxon>Pseudonocardiales</taxon>
        <taxon>Pseudonocardiaceae</taxon>
        <taxon>Actinokineospora</taxon>
    </lineage>
</organism>
<dbReference type="Pfam" id="PF02746">
    <property type="entry name" value="MR_MLE_N"/>
    <property type="match status" value="1"/>
</dbReference>
<comment type="cofactor">
    <cofactor evidence="1">
        <name>Mg(2+)</name>
        <dbReference type="ChEBI" id="CHEBI:18420"/>
    </cofactor>
</comment>
<evidence type="ECO:0000313" key="6">
    <source>
        <dbReference type="Proteomes" id="UP000660680"/>
    </source>
</evidence>